<evidence type="ECO:0000259" key="3">
    <source>
        <dbReference type="PROSITE" id="PS51192"/>
    </source>
</evidence>
<dbReference type="RefSeq" id="WP_039562373.1">
    <property type="nucleotide sequence ID" value="NZ_FTMC01000005.1"/>
</dbReference>
<feature type="domain" description="Helicase C-terminal" evidence="4">
    <location>
        <begin position="1193"/>
        <end position="1351"/>
    </location>
</feature>
<reference evidence="5 6" key="1">
    <citation type="submission" date="2017-01" db="EMBL/GenBank/DDBJ databases">
        <authorList>
            <person name="Mah S.A."/>
            <person name="Swanson W.J."/>
            <person name="Moy G.W."/>
            <person name="Vacquier V.D."/>
        </authorList>
    </citation>
    <scope>NUCLEOTIDE SEQUENCE [LARGE SCALE GENOMIC DNA]</scope>
    <source>
        <strain evidence="5 6">ATCC 29606</strain>
    </source>
</reference>
<dbReference type="Pfam" id="PF00271">
    <property type="entry name" value="Helicase_C"/>
    <property type="match status" value="1"/>
</dbReference>
<dbReference type="Pfam" id="PF00176">
    <property type="entry name" value="SNF2-rel_dom"/>
    <property type="match status" value="1"/>
</dbReference>
<dbReference type="CDD" id="cd18012">
    <property type="entry name" value="DEXQc_arch_SWI2_SNF2"/>
    <property type="match status" value="1"/>
</dbReference>
<dbReference type="Proteomes" id="UP000186079">
    <property type="component" value="Unassembled WGS sequence"/>
</dbReference>
<dbReference type="InterPro" id="IPR014001">
    <property type="entry name" value="Helicase_ATP-bd"/>
</dbReference>
<proteinExistence type="predicted"/>
<dbReference type="Gene3D" id="3.40.50.300">
    <property type="entry name" value="P-loop containing nucleotide triphosphate hydrolases"/>
    <property type="match status" value="1"/>
</dbReference>
<dbReference type="InterPro" id="IPR038718">
    <property type="entry name" value="SNF2-like_sf"/>
</dbReference>
<dbReference type="Gene3D" id="3.40.50.10810">
    <property type="entry name" value="Tandem AAA-ATPase domain"/>
    <property type="match status" value="1"/>
</dbReference>
<evidence type="ECO:0000256" key="1">
    <source>
        <dbReference type="ARBA" id="ARBA00022801"/>
    </source>
</evidence>
<dbReference type="GO" id="GO:0016787">
    <property type="term" value="F:hydrolase activity"/>
    <property type="evidence" value="ECO:0007669"/>
    <property type="project" value="UniProtKB-KW"/>
</dbReference>
<dbReference type="GO" id="GO:0005524">
    <property type="term" value="F:ATP binding"/>
    <property type="evidence" value="ECO:0007669"/>
    <property type="project" value="InterPro"/>
</dbReference>
<dbReference type="InterPro" id="IPR049730">
    <property type="entry name" value="SNF2/RAD54-like_C"/>
</dbReference>
<evidence type="ECO:0000256" key="2">
    <source>
        <dbReference type="ARBA" id="ARBA00022806"/>
    </source>
</evidence>
<evidence type="ECO:0000313" key="6">
    <source>
        <dbReference type="Proteomes" id="UP000186079"/>
    </source>
</evidence>
<dbReference type="InterPro" id="IPR027417">
    <property type="entry name" value="P-loop_NTPase"/>
</dbReference>
<feature type="domain" description="Helicase ATP-binding" evidence="3">
    <location>
        <begin position="919"/>
        <end position="1072"/>
    </location>
</feature>
<dbReference type="InterPro" id="IPR001650">
    <property type="entry name" value="Helicase_C-like"/>
</dbReference>
<keyword evidence="2 5" id="KW-0547">Nucleotide-binding</keyword>
<protein>
    <submittedName>
        <fullName evidence="5">Superfamily II DNA or RNA helicase, SNF2 family</fullName>
    </submittedName>
</protein>
<evidence type="ECO:0000313" key="5">
    <source>
        <dbReference type="EMBL" id="SIQ30245.1"/>
    </source>
</evidence>
<keyword evidence="2 5" id="KW-0347">Helicase</keyword>
<name>A0A1N6RN47_9PSED</name>
<keyword evidence="1" id="KW-0378">Hydrolase</keyword>
<dbReference type="InterPro" id="IPR000330">
    <property type="entry name" value="SNF2_N"/>
</dbReference>
<accession>A0A1N6RN47</accession>
<evidence type="ECO:0000259" key="4">
    <source>
        <dbReference type="PROSITE" id="PS51194"/>
    </source>
</evidence>
<dbReference type="SUPFAM" id="SSF52540">
    <property type="entry name" value="P-loop containing nucleoside triphosphate hydrolases"/>
    <property type="match status" value="2"/>
</dbReference>
<dbReference type="SMART" id="SM00487">
    <property type="entry name" value="DEXDc"/>
    <property type="match status" value="1"/>
</dbReference>
<dbReference type="CDD" id="cd18793">
    <property type="entry name" value="SF2_C_SNF"/>
    <property type="match status" value="1"/>
</dbReference>
<dbReference type="GO" id="GO:0004386">
    <property type="term" value="F:helicase activity"/>
    <property type="evidence" value="ECO:0007669"/>
    <property type="project" value="UniProtKB-KW"/>
</dbReference>
<dbReference type="PROSITE" id="PS51194">
    <property type="entry name" value="HELICASE_CTER"/>
    <property type="match status" value="1"/>
</dbReference>
<dbReference type="EMBL" id="FTMC01000005">
    <property type="protein sequence ID" value="SIQ30245.1"/>
    <property type="molecule type" value="Genomic_DNA"/>
</dbReference>
<gene>
    <name evidence="5" type="ORF">SAMN05421672_10522</name>
</gene>
<dbReference type="PANTHER" id="PTHR10799">
    <property type="entry name" value="SNF2/RAD54 HELICASE FAMILY"/>
    <property type="match status" value="1"/>
</dbReference>
<dbReference type="SMART" id="SM00490">
    <property type="entry name" value="HELICc"/>
    <property type="match status" value="1"/>
</dbReference>
<organism evidence="5 6">
    <name type="scientific">Pseudomonas flexibilis</name>
    <dbReference type="NCBI Taxonomy" id="706570"/>
    <lineage>
        <taxon>Bacteria</taxon>
        <taxon>Pseudomonadati</taxon>
        <taxon>Pseudomonadota</taxon>
        <taxon>Gammaproteobacteria</taxon>
        <taxon>Pseudomonadales</taxon>
        <taxon>Pseudomonadaceae</taxon>
        <taxon>Pseudomonas</taxon>
    </lineage>
</organism>
<sequence>MKASPVDFSALPYALQTMLFVLAPSVPGQTKTALIRQLRALDIRVTGTRLVDSGNFEELAHELQATGWITREQHNRQSLLCLAPQQRHLVFLHLLESPDRFRVLASHLDQLGELDPWVRPGRGRLLQETWLAIAADDGEYLEQALDRLNEFVPLPSLLPQHPLEHMLHDEAGRILFERLSLPVRQLLLADHLLTTSLLSAPAGPSYPLARQALQQHTSPMLALQVLLQALWRGDRQAITDLAQDSQGLMPRVVSLFADGQLSEMLGVLRAWIAETRKQSKKRKIELPSTLNAFYCLALIGENDPAQYPALRQALQVGEKHGYGMAYGPLLGVLDRLQGMRQVRRVVLPRLSPGLDGLMLGLALYWLDEPDAGQEAWKTTLQQHARQLEQNGYHWLAGEFDALISRQFGGAAPQGTGDATPLVDLFQRQERWQLALNALSKIRASNAAPVQAASKSSRLAWLIGMDRYMGPHLEPREQKLGAKGQWSKGRPIALKRLLEDGDSLDFLCDQDRQASRLIQVESYYGGKEYVLPAAAALQRLVGHPALFWSDAPDVRVDVSLGEPGLRLQAEDDRITLTLQPRGIGNGELWLEKETPTRLKIYPVTKELRQIAEILGEGLSVPRTAKAQLVEAVAGIAPLLPIHSDLPELAGHVEQIPADERLYAHLLPLAEGLRLQLLLRPLPEGGWLRPGQGSQRLLGERDGKAVQVSRDLRAEQRRLKQVLDACPSLAEADHDGQEWQLQHPQHALQLLSELQTIDEQLLQCVWPEGERMRIKGNRDIRQLRLGLKQQGDWFQLQGGITLDDGTVLQLRQLLELLQASPGRFIKLGDNDWLAIGNSLRRRLDELAHLAERINDDGLRLSPLSTPLLAELADEAGEFKAGAQWRAQLQRLRSLRDYQPEPPGTLQAELRDYQQDGFTWLARLAHWGVGACLADDMGLGKTVQTLALLLLRASEGPQLVVAPTSVALNWLNEARRFAPTLNLRNYHQQRSLEGLGPRDLLIASYGLLQQDAEAFAAVPWTTLVLDEAQAIKNAQTKRSQAAMALRAGFRIAVTGTPLENHLGELWNLFRFLNPGLLGSQESFTRRFANPIEGGDAGARRALKQLIQPFILRRLKSQVLDELPARTEITYRVPLSDAETHQYEALRQQALENLDIAGGDGQRPLRVLAEITRLRRFCCHPSLVLPGSPLAGAKLLAFQRILGELLENRHKALVFSQFVDHLAIVRRWLEQQGIAYQYLDGSTPGKARQAAVDAFQSGSGEVFLISLKAGGSGLNLTAADYVIHLDPWWNPAVEDQASDRAHRIGQQRPVTVYRLVAENTIEERIVSLHARKRDLADSLLEGGEQSGKLDADALLALLRGD</sequence>
<keyword evidence="2 5" id="KW-0067">ATP-binding</keyword>
<dbReference type="PROSITE" id="PS51192">
    <property type="entry name" value="HELICASE_ATP_BIND_1"/>
    <property type="match status" value="1"/>
</dbReference>